<dbReference type="Pfam" id="PF13966">
    <property type="entry name" value="zf-RVT"/>
    <property type="match status" value="1"/>
</dbReference>
<sequence length="215" mass="25060">MVWGCGKPLEGNGRAFKVDPVHFWEWEGIQAWEEGGEMGCWSPRFSRHLHDWGMGEVESLLWKLQPLAVRRDAEDILSWQESRNGFFLFIPFIVPTQGLLVILSHGALFGGLGTPMRVSLFAWEASWNRILTCDQLKRRGWNLPNRCYLCKQEEETNDHLFLGNLLGWHGSFVGKRREKAWKAAHLRLMWTLWKERHGRAFNDVERGWLSSHFAA</sequence>
<gene>
    <name evidence="3" type="ORF">CK203_022361</name>
</gene>
<dbReference type="InterPro" id="IPR026960">
    <property type="entry name" value="RVT-Znf"/>
</dbReference>
<keyword evidence="1" id="KW-0812">Transmembrane</keyword>
<keyword evidence="1" id="KW-0472">Membrane</keyword>
<feature type="transmembrane region" description="Helical" evidence="1">
    <location>
        <begin position="86"/>
        <end position="109"/>
    </location>
</feature>
<name>A0A438I941_VITVI</name>
<keyword evidence="1" id="KW-1133">Transmembrane helix</keyword>
<reference evidence="3 4" key="1">
    <citation type="journal article" date="2018" name="PLoS Genet.">
        <title>Population sequencing reveals clonal diversity and ancestral inbreeding in the grapevine cultivar Chardonnay.</title>
        <authorList>
            <person name="Roach M.J."/>
            <person name="Johnson D.L."/>
            <person name="Bohlmann J."/>
            <person name="van Vuuren H.J."/>
            <person name="Jones S.J."/>
            <person name="Pretorius I.S."/>
            <person name="Schmidt S.A."/>
            <person name="Borneman A.R."/>
        </authorList>
    </citation>
    <scope>NUCLEOTIDE SEQUENCE [LARGE SCALE GENOMIC DNA]</scope>
    <source>
        <strain evidence="4">cv. Chardonnay</strain>
        <tissue evidence="3">Leaf</tissue>
    </source>
</reference>
<evidence type="ECO:0000259" key="2">
    <source>
        <dbReference type="Pfam" id="PF13966"/>
    </source>
</evidence>
<protein>
    <recommendedName>
        <fullName evidence="2">Reverse transcriptase zinc-binding domain-containing protein</fullName>
    </recommendedName>
</protein>
<dbReference type="Proteomes" id="UP000288805">
    <property type="component" value="Unassembled WGS sequence"/>
</dbReference>
<feature type="domain" description="Reverse transcriptase zinc-binding" evidence="2">
    <location>
        <begin position="114"/>
        <end position="162"/>
    </location>
</feature>
<comment type="caution">
    <text evidence="3">The sequence shown here is derived from an EMBL/GenBank/DDBJ whole genome shotgun (WGS) entry which is preliminary data.</text>
</comment>
<evidence type="ECO:0000256" key="1">
    <source>
        <dbReference type="SAM" id="Phobius"/>
    </source>
</evidence>
<dbReference type="AlphaFoldDB" id="A0A438I941"/>
<dbReference type="EMBL" id="QGNW01000130">
    <property type="protein sequence ID" value="RVW93221.1"/>
    <property type="molecule type" value="Genomic_DNA"/>
</dbReference>
<organism evidence="3 4">
    <name type="scientific">Vitis vinifera</name>
    <name type="common">Grape</name>
    <dbReference type="NCBI Taxonomy" id="29760"/>
    <lineage>
        <taxon>Eukaryota</taxon>
        <taxon>Viridiplantae</taxon>
        <taxon>Streptophyta</taxon>
        <taxon>Embryophyta</taxon>
        <taxon>Tracheophyta</taxon>
        <taxon>Spermatophyta</taxon>
        <taxon>Magnoliopsida</taxon>
        <taxon>eudicotyledons</taxon>
        <taxon>Gunneridae</taxon>
        <taxon>Pentapetalae</taxon>
        <taxon>rosids</taxon>
        <taxon>Vitales</taxon>
        <taxon>Vitaceae</taxon>
        <taxon>Viteae</taxon>
        <taxon>Vitis</taxon>
    </lineage>
</organism>
<accession>A0A438I941</accession>
<evidence type="ECO:0000313" key="3">
    <source>
        <dbReference type="EMBL" id="RVW93221.1"/>
    </source>
</evidence>
<proteinExistence type="predicted"/>
<evidence type="ECO:0000313" key="4">
    <source>
        <dbReference type="Proteomes" id="UP000288805"/>
    </source>
</evidence>